<organism evidence="11 12">
    <name type="scientific">Alkalimarinus alittae</name>
    <dbReference type="NCBI Taxonomy" id="2961619"/>
    <lineage>
        <taxon>Bacteria</taxon>
        <taxon>Pseudomonadati</taxon>
        <taxon>Pseudomonadota</taxon>
        <taxon>Gammaproteobacteria</taxon>
        <taxon>Alteromonadales</taxon>
        <taxon>Alteromonadaceae</taxon>
        <taxon>Alkalimarinus</taxon>
    </lineage>
</organism>
<dbReference type="EMBL" id="CP100390">
    <property type="protein sequence ID" value="UZE96451.1"/>
    <property type="molecule type" value="Genomic_DNA"/>
</dbReference>
<dbReference type="PANTHER" id="PTHR38042">
    <property type="entry name" value="UROPORPHYRINOGEN-III SYNTHASE, CHLOROPLASTIC"/>
    <property type="match status" value="1"/>
</dbReference>
<dbReference type="EC" id="4.2.1.75" evidence="3 9"/>
<proteinExistence type="inferred from homology"/>
<accession>A0ABY6N2Y7</accession>
<dbReference type="CDD" id="cd06578">
    <property type="entry name" value="HemD"/>
    <property type="match status" value="1"/>
</dbReference>
<evidence type="ECO:0000313" key="11">
    <source>
        <dbReference type="EMBL" id="UZE96451.1"/>
    </source>
</evidence>
<dbReference type="Gene3D" id="3.40.50.10090">
    <property type="match status" value="2"/>
</dbReference>
<dbReference type="InterPro" id="IPR039793">
    <property type="entry name" value="UROS/Hem4"/>
</dbReference>
<sequence>MSSKTNLTNSKKNTRTTLKGVRVLIARPHDQGKALTSQLKQLGAEVIQFPTIAVESSPSSQPLKNCFLNLDQYSHVIAISVHAVRYGLEWINQYWPQLPLNIQWYGVGEKTAQALKDADIPAIASETGYDSESLLNLPELTELAHQKILILRGEGGRELLKQQFEQQGAKVDYANLYQRSCPTYSVSEINNALITFSPDILITLSGETLHNLIKISQNKDIAIEQRNRIMDKYVLVPSQRVADQARSLGFSKVWVPKALNEQALVECIESNYVALNDMS</sequence>
<evidence type="ECO:0000256" key="9">
    <source>
        <dbReference type="RuleBase" id="RU366031"/>
    </source>
</evidence>
<feature type="domain" description="Tetrapyrrole biosynthesis uroporphyrinogen III synthase" evidence="10">
    <location>
        <begin position="34"/>
        <end position="266"/>
    </location>
</feature>
<comment type="function">
    <text evidence="6 9">Catalyzes cyclization of the linear tetrapyrrole, hydroxymethylbilane, to the macrocyclic uroporphyrinogen III.</text>
</comment>
<comment type="catalytic activity">
    <reaction evidence="8 9">
        <text>hydroxymethylbilane = uroporphyrinogen III + H2O</text>
        <dbReference type="Rhea" id="RHEA:18965"/>
        <dbReference type="ChEBI" id="CHEBI:15377"/>
        <dbReference type="ChEBI" id="CHEBI:57308"/>
        <dbReference type="ChEBI" id="CHEBI:57845"/>
        <dbReference type="EC" id="4.2.1.75"/>
    </reaction>
</comment>
<evidence type="ECO:0000256" key="6">
    <source>
        <dbReference type="ARBA" id="ARBA00037589"/>
    </source>
</evidence>
<comment type="similarity">
    <text evidence="2 9">Belongs to the uroporphyrinogen-III synthase family.</text>
</comment>
<dbReference type="InterPro" id="IPR036108">
    <property type="entry name" value="4pyrrol_syn_uPrphyn_synt_sf"/>
</dbReference>
<dbReference type="Proteomes" id="UP001163739">
    <property type="component" value="Chromosome"/>
</dbReference>
<dbReference type="PANTHER" id="PTHR38042:SF1">
    <property type="entry name" value="UROPORPHYRINOGEN-III SYNTHASE, CHLOROPLASTIC"/>
    <property type="match status" value="1"/>
</dbReference>
<evidence type="ECO:0000256" key="8">
    <source>
        <dbReference type="ARBA" id="ARBA00048617"/>
    </source>
</evidence>
<reference evidence="11" key="1">
    <citation type="submission" date="2022-06" db="EMBL/GenBank/DDBJ databases">
        <title>Alkalimarinus sp. nov., isolated from gut of a Alitta virens.</title>
        <authorList>
            <person name="Yang A.I."/>
            <person name="Shin N.-R."/>
        </authorList>
    </citation>
    <scope>NUCLEOTIDE SEQUENCE</scope>
    <source>
        <strain evidence="11">A2M4</strain>
    </source>
</reference>
<evidence type="ECO:0000256" key="5">
    <source>
        <dbReference type="ARBA" id="ARBA00023244"/>
    </source>
</evidence>
<evidence type="ECO:0000256" key="1">
    <source>
        <dbReference type="ARBA" id="ARBA00004772"/>
    </source>
</evidence>
<gene>
    <name evidence="11" type="ORF">NKI27_01510</name>
</gene>
<dbReference type="InterPro" id="IPR003754">
    <property type="entry name" value="4pyrrol_synth_uPrphyn_synth"/>
</dbReference>
<evidence type="ECO:0000256" key="3">
    <source>
        <dbReference type="ARBA" id="ARBA00013109"/>
    </source>
</evidence>
<protein>
    <recommendedName>
        <fullName evidence="7 9">Uroporphyrinogen-III synthase</fullName>
        <ecNumber evidence="3 9">4.2.1.75</ecNumber>
    </recommendedName>
</protein>
<evidence type="ECO:0000313" key="12">
    <source>
        <dbReference type="Proteomes" id="UP001163739"/>
    </source>
</evidence>
<keyword evidence="12" id="KW-1185">Reference proteome</keyword>
<comment type="pathway">
    <text evidence="1 9">Porphyrin-containing compound metabolism; protoporphyrin-IX biosynthesis; coproporphyrinogen-III from 5-aminolevulinate: step 3/4.</text>
</comment>
<evidence type="ECO:0000256" key="4">
    <source>
        <dbReference type="ARBA" id="ARBA00023239"/>
    </source>
</evidence>
<evidence type="ECO:0000256" key="2">
    <source>
        <dbReference type="ARBA" id="ARBA00008133"/>
    </source>
</evidence>
<evidence type="ECO:0000256" key="7">
    <source>
        <dbReference type="ARBA" id="ARBA00040167"/>
    </source>
</evidence>
<evidence type="ECO:0000259" key="10">
    <source>
        <dbReference type="Pfam" id="PF02602"/>
    </source>
</evidence>
<keyword evidence="4 9" id="KW-0456">Lyase</keyword>
<name>A0ABY6N2Y7_9ALTE</name>
<keyword evidence="5 9" id="KW-0627">Porphyrin biosynthesis</keyword>
<dbReference type="Pfam" id="PF02602">
    <property type="entry name" value="HEM4"/>
    <property type="match status" value="1"/>
</dbReference>
<dbReference type="RefSeq" id="WP_265047936.1">
    <property type="nucleotide sequence ID" value="NZ_CP100390.1"/>
</dbReference>
<dbReference type="SUPFAM" id="SSF69618">
    <property type="entry name" value="HemD-like"/>
    <property type="match status" value="1"/>
</dbReference>